<dbReference type="InterPro" id="IPR027417">
    <property type="entry name" value="P-loop_NTPase"/>
</dbReference>
<evidence type="ECO:0000256" key="9">
    <source>
        <dbReference type="ARBA" id="ARBA00023141"/>
    </source>
</evidence>
<comment type="pathway">
    <text evidence="1 11">Metabolic intermediate biosynthesis; chorismate biosynthesis; chorismate from D-erythrose 4-phosphate and phosphoenolpyruvate: step 5/7.</text>
</comment>
<keyword evidence="11" id="KW-0460">Magnesium</keyword>
<dbReference type="GO" id="GO:0005829">
    <property type="term" value="C:cytosol"/>
    <property type="evidence" value="ECO:0007669"/>
    <property type="project" value="TreeGrafter"/>
</dbReference>
<dbReference type="EMBL" id="CP042906">
    <property type="protein sequence ID" value="QEX19187.1"/>
    <property type="molecule type" value="Genomic_DNA"/>
</dbReference>
<dbReference type="UniPathway" id="UPA00053">
    <property type="reaction ID" value="UER00088"/>
</dbReference>
<evidence type="ECO:0000256" key="11">
    <source>
        <dbReference type="HAMAP-Rule" id="MF_00109"/>
    </source>
</evidence>
<name>A0A5J6MQ20_9PROT</name>
<dbReference type="HAMAP" id="MF_00109">
    <property type="entry name" value="Shikimate_kinase"/>
    <property type="match status" value="1"/>
</dbReference>
<dbReference type="GO" id="GO:0000287">
    <property type="term" value="F:magnesium ion binding"/>
    <property type="evidence" value="ECO:0007669"/>
    <property type="project" value="UniProtKB-UniRule"/>
</dbReference>
<comment type="caution">
    <text evidence="11">Lacks conserved residue(s) required for the propagation of feature annotation.</text>
</comment>
<feature type="binding site" evidence="11">
    <location>
        <position position="64"/>
    </location>
    <ligand>
        <name>substrate</name>
    </ligand>
</feature>
<gene>
    <name evidence="11 12" type="primary">aroK</name>
    <name evidence="12" type="ORF">FRZ44_45000</name>
</gene>
<comment type="function">
    <text evidence="11">Catalyzes the specific phosphorylation of the 3-hydroxyl group of shikimic acid using ATP as a cosubstrate.</text>
</comment>
<dbReference type="PROSITE" id="PS01128">
    <property type="entry name" value="SHIKIMATE_KINASE"/>
    <property type="match status" value="1"/>
</dbReference>
<comment type="subunit">
    <text evidence="11">Monomer.</text>
</comment>
<evidence type="ECO:0000256" key="5">
    <source>
        <dbReference type="ARBA" id="ARBA00022679"/>
    </source>
</evidence>
<evidence type="ECO:0000256" key="6">
    <source>
        <dbReference type="ARBA" id="ARBA00022741"/>
    </source>
</evidence>
<dbReference type="GO" id="GO:0009423">
    <property type="term" value="P:chorismate biosynthetic process"/>
    <property type="evidence" value="ECO:0007669"/>
    <property type="project" value="UniProtKB-UniRule"/>
</dbReference>
<evidence type="ECO:0000256" key="3">
    <source>
        <dbReference type="ARBA" id="ARBA00012154"/>
    </source>
</evidence>
<keyword evidence="11" id="KW-0479">Metal-binding</keyword>
<dbReference type="Pfam" id="PF01202">
    <property type="entry name" value="SKI"/>
    <property type="match status" value="1"/>
</dbReference>
<feature type="binding site" evidence="11">
    <location>
        <position position="86"/>
    </location>
    <ligand>
        <name>substrate</name>
    </ligand>
</feature>
<evidence type="ECO:0000313" key="12">
    <source>
        <dbReference type="EMBL" id="QEX19187.1"/>
    </source>
</evidence>
<keyword evidence="8 11" id="KW-0067">ATP-binding</keyword>
<dbReference type="NCBIfam" id="NF010552">
    <property type="entry name" value="PRK13946.1"/>
    <property type="match status" value="1"/>
</dbReference>
<keyword evidence="4 11" id="KW-0028">Amino-acid biosynthesis</keyword>
<evidence type="ECO:0000256" key="7">
    <source>
        <dbReference type="ARBA" id="ARBA00022777"/>
    </source>
</evidence>
<dbReference type="GO" id="GO:0004765">
    <property type="term" value="F:shikimate kinase activity"/>
    <property type="evidence" value="ECO:0007669"/>
    <property type="project" value="UniProtKB-UniRule"/>
</dbReference>
<dbReference type="PRINTS" id="PR01100">
    <property type="entry name" value="SHIKIMTKNASE"/>
</dbReference>
<organism evidence="12 13">
    <name type="scientific">Hypericibacter terrae</name>
    <dbReference type="NCBI Taxonomy" id="2602015"/>
    <lineage>
        <taxon>Bacteria</taxon>
        <taxon>Pseudomonadati</taxon>
        <taxon>Pseudomonadota</taxon>
        <taxon>Alphaproteobacteria</taxon>
        <taxon>Rhodospirillales</taxon>
        <taxon>Dongiaceae</taxon>
        <taxon>Hypericibacter</taxon>
    </lineage>
</organism>
<dbReference type="InterPro" id="IPR000623">
    <property type="entry name" value="Shikimate_kinase/TSH1"/>
</dbReference>
<proteinExistence type="inferred from homology"/>
<keyword evidence="13" id="KW-1185">Reference proteome</keyword>
<evidence type="ECO:0000256" key="10">
    <source>
        <dbReference type="ARBA" id="ARBA00048567"/>
    </source>
</evidence>
<dbReference type="Proteomes" id="UP000326202">
    <property type="component" value="Chromosome"/>
</dbReference>
<comment type="similarity">
    <text evidence="2 11">Belongs to the shikimate kinase family.</text>
</comment>
<evidence type="ECO:0000256" key="4">
    <source>
        <dbReference type="ARBA" id="ARBA00022605"/>
    </source>
</evidence>
<dbReference type="AlphaFoldDB" id="A0A5J6MQ20"/>
<keyword evidence="5 11" id="KW-0808">Transferase</keyword>
<comment type="subcellular location">
    <subcellularLocation>
        <location evidence="11">Cytoplasm</location>
    </subcellularLocation>
</comment>
<reference evidence="12 13" key="1">
    <citation type="submission" date="2019-08" db="EMBL/GenBank/DDBJ databases">
        <title>Hyperibacter terrae gen. nov., sp. nov. and Hyperibacter viscosus sp. nov., two new members in the family Rhodospirillaceae isolated from the rhizosphere of Hypericum perforatum.</title>
        <authorList>
            <person name="Noviana Z."/>
        </authorList>
    </citation>
    <scope>NUCLEOTIDE SEQUENCE [LARGE SCALE GENOMIC DNA]</scope>
    <source>
        <strain evidence="12 13">R5913</strain>
    </source>
</reference>
<keyword evidence="9 11" id="KW-0057">Aromatic amino acid biosynthesis</keyword>
<feature type="binding site" evidence="11">
    <location>
        <position position="124"/>
    </location>
    <ligand>
        <name>ATP</name>
        <dbReference type="ChEBI" id="CHEBI:30616"/>
    </ligand>
</feature>
<dbReference type="InterPro" id="IPR031322">
    <property type="entry name" value="Shikimate/glucono_kinase"/>
</dbReference>
<dbReference type="RefSeq" id="WP_151179275.1">
    <property type="nucleotide sequence ID" value="NZ_CP042906.1"/>
</dbReference>
<feature type="binding site" evidence="11">
    <location>
        <position position="40"/>
    </location>
    <ligand>
        <name>substrate</name>
    </ligand>
</feature>
<dbReference type="PANTHER" id="PTHR21087">
    <property type="entry name" value="SHIKIMATE KINASE"/>
    <property type="match status" value="1"/>
</dbReference>
<dbReference type="GO" id="GO:0009073">
    <property type="term" value="P:aromatic amino acid family biosynthetic process"/>
    <property type="evidence" value="ECO:0007669"/>
    <property type="project" value="UniProtKB-KW"/>
</dbReference>
<sequence>MSGEMVVDRPLVLVGLMGAGKSCIGRRLAQRLRLPFVDADREIEQAAGCSIPEIFARHGEQAFRDGERRVILRLLESPPFVLATGGGAFMDPRTRAVIREKAISIWLRADLDLLVRRTGRRGDRPLLQVDDPRAKLAELMTTRYPIYAEADLTVDSQDGPPDATLERVLAALAEFTPSSDRQTETDEGRRAASS</sequence>
<feature type="binding site" evidence="11">
    <location>
        <position position="22"/>
    </location>
    <ligand>
        <name>Mg(2+)</name>
        <dbReference type="ChEBI" id="CHEBI:18420"/>
    </ligand>
</feature>
<evidence type="ECO:0000256" key="8">
    <source>
        <dbReference type="ARBA" id="ARBA00022840"/>
    </source>
</evidence>
<comment type="cofactor">
    <cofactor evidence="11">
        <name>Mg(2+)</name>
        <dbReference type="ChEBI" id="CHEBI:18420"/>
    </cofactor>
    <text evidence="11">Binds 1 Mg(2+) ion per subunit.</text>
</comment>
<keyword evidence="11" id="KW-0963">Cytoplasm</keyword>
<dbReference type="GO" id="GO:0005524">
    <property type="term" value="F:ATP binding"/>
    <property type="evidence" value="ECO:0007669"/>
    <property type="project" value="UniProtKB-UniRule"/>
</dbReference>
<dbReference type="CDD" id="cd00464">
    <property type="entry name" value="SK"/>
    <property type="match status" value="1"/>
</dbReference>
<evidence type="ECO:0000256" key="2">
    <source>
        <dbReference type="ARBA" id="ARBA00006997"/>
    </source>
</evidence>
<dbReference type="InterPro" id="IPR023000">
    <property type="entry name" value="Shikimate_kinase_CS"/>
</dbReference>
<accession>A0A5J6MQ20</accession>
<keyword evidence="7 11" id="KW-0418">Kinase</keyword>
<feature type="binding site" evidence="11">
    <location>
        <position position="143"/>
    </location>
    <ligand>
        <name>substrate</name>
    </ligand>
</feature>
<dbReference type="GO" id="GO:0008652">
    <property type="term" value="P:amino acid biosynthetic process"/>
    <property type="evidence" value="ECO:0007669"/>
    <property type="project" value="UniProtKB-KW"/>
</dbReference>
<protein>
    <recommendedName>
        <fullName evidence="3 11">Shikimate kinase</fullName>
        <shortName evidence="11">SK</shortName>
        <ecNumber evidence="3 11">2.7.1.71</ecNumber>
    </recommendedName>
</protein>
<keyword evidence="6 11" id="KW-0547">Nucleotide-binding</keyword>
<comment type="catalytic activity">
    <reaction evidence="10 11">
        <text>shikimate + ATP = 3-phosphoshikimate + ADP + H(+)</text>
        <dbReference type="Rhea" id="RHEA:13121"/>
        <dbReference type="ChEBI" id="CHEBI:15378"/>
        <dbReference type="ChEBI" id="CHEBI:30616"/>
        <dbReference type="ChEBI" id="CHEBI:36208"/>
        <dbReference type="ChEBI" id="CHEBI:145989"/>
        <dbReference type="ChEBI" id="CHEBI:456216"/>
        <dbReference type="EC" id="2.7.1.71"/>
    </reaction>
</comment>
<dbReference type="PANTHER" id="PTHR21087:SF16">
    <property type="entry name" value="SHIKIMATE KINASE 1, CHLOROPLASTIC"/>
    <property type="match status" value="1"/>
</dbReference>
<evidence type="ECO:0000313" key="13">
    <source>
        <dbReference type="Proteomes" id="UP000326202"/>
    </source>
</evidence>
<dbReference type="SUPFAM" id="SSF52540">
    <property type="entry name" value="P-loop containing nucleoside triphosphate hydrolases"/>
    <property type="match status" value="1"/>
</dbReference>
<evidence type="ECO:0000256" key="1">
    <source>
        <dbReference type="ARBA" id="ARBA00004842"/>
    </source>
</evidence>
<dbReference type="OrthoDB" id="9800332at2"/>
<dbReference type="Gene3D" id="3.40.50.300">
    <property type="entry name" value="P-loop containing nucleotide triphosphate hydrolases"/>
    <property type="match status" value="1"/>
</dbReference>
<dbReference type="KEGG" id="htq:FRZ44_45000"/>
<dbReference type="EC" id="2.7.1.71" evidence="3 11"/>
<feature type="binding site" evidence="11">
    <location>
        <begin position="18"/>
        <end position="23"/>
    </location>
    <ligand>
        <name>ATP</name>
        <dbReference type="ChEBI" id="CHEBI:30616"/>
    </ligand>
</feature>